<dbReference type="InterPro" id="IPR050832">
    <property type="entry name" value="Bact_Acetyltransf"/>
</dbReference>
<comment type="caution">
    <text evidence="4">The sequence shown here is derived from an EMBL/GenBank/DDBJ whole genome shotgun (WGS) entry which is preliminary data.</text>
</comment>
<dbReference type="STRING" id="1440762.Y882_08225"/>
<name>A0A0G9H2Z4_9GAMM</name>
<keyword evidence="1" id="KW-0808">Transferase</keyword>
<proteinExistence type="predicted"/>
<accession>A0A0G9H2Z4</accession>
<keyword evidence="2" id="KW-0012">Acyltransferase</keyword>
<sequence length="149" mass="16895">MSITVRQATIHDLDLVAPLFDAYRVFYGQATDLERATHFLRERFQQHDSVVIFALDADGEGAGFVQLYPMYSSVRTSRSYLLNDLFVAPNARRRGVAAALMHEAMDFARAVGAAGMTLATAHANTPAQHLYESLGWQRDDEFREYFIRF</sequence>
<evidence type="ECO:0000259" key="3">
    <source>
        <dbReference type="PROSITE" id="PS51186"/>
    </source>
</evidence>
<dbReference type="OrthoDB" id="9792929at2"/>
<evidence type="ECO:0000313" key="5">
    <source>
        <dbReference type="Proteomes" id="UP000035481"/>
    </source>
</evidence>
<dbReference type="PROSITE" id="PS51186">
    <property type="entry name" value="GNAT"/>
    <property type="match status" value="1"/>
</dbReference>
<dbReference type="GO" id="GO:0016747">
    <property type="term" value="F:acyltransferase activity, transferring groups other than amino-acyl groups"/>
    <property type="evidence" value="ECO:0007669"/>
    <property type="project" value="InterPro"/>
</dbReference>
<feature type="domain" description="N-acetyltransferase" evidence="3">
    <location>
        <begin position="3"/>
        <end position="149"/>
    </location>
</feature>
<dbReference type="RefSeq" id="WP_046971401.1">
    <property type="nucleotide sequence ID" value="NZ_JPLA01000021.1"/>
</dbReference>
<organism evidence="4 5">
    <name type="scientific">Dyella japonica DSM 16301</name>
    <dbReference type="NCBI Taxonomy" id="1440762"/>
    <lineage>
        <taxon>Bacteria</taxon>
        <taxon>Pseudomonadati</taxon>
        <taxon>Pseudomonadota</taxon>
        <taxon>Gammaproteobacteria</taxon>
        <taxon>Lysobacterales</taxon>
        <taxon>Rhodanobacteraceae</taxon>
        <taxon>Dyella</taxon>
    </lineage>
</organism>
<dbReference type="InterPro" id="IPR016181">
    <property type="entry name" value="Acyl_CoA_acyltransferase"/>
</dbReference>
<dbReference type="Gene3D" id="3.40.630.30">
    <property type="match status" value="1"/>
</dbReference>
<dbReference type="SUPFAM" id="SSF55729">
    <property type="entry name" value="Acyl-CoA N-acyltransferases (Nat)"/>
    <property type="match status" value="1"/>
</dbReference>
<dbReference type="AlphaFoldDB" id="A0A0G9H2Z4"/>
<gene>
    <name evidence="4" type="ORF">Y882_08225</name>
</gene>
<dbReference type="PATRIC" id="fig|1440762.4.peg.1136"/>
<protein>
    <recommendedName>
        <fullName evidence="3">N-acetyltransferase domain-containing protein</fullName>
    </recommendedName>
</protein>
<evidence type="ECO:0000256" key="2">
    <source>
        <dbReference type="ARBA" id="ARBA00023315"/>
    </source>
</evidence>
<dbReference type="Proteomes" id="UP000035481">
    <property type="component" value="Unassembled WGS sequence"/>
</dbReference>
<dbReference type="PANTHER" id="PTHR43877">
    <property type="entry name" value="AMINOALKYLPHOSPHONATE N-ACETYLTRANSFERASE-RELATED-RELATED"/>
    <property type="match status" value="1"/>
</dbReference>
<evidence type="ECO:0000313" key="4">
    <source>
        <dbReference type="EMBL" id="KLD64180.1"/>
    </source>
</evidence>
<evidence type="ECO:0000256" key="1">
    <source>
        <dbReference type="ARBA" id="ARBA00022679"/>
    </source>
</evidence>
<dbReference type="Pfam" id="PF00583">
    <property type="entry name" value="Acetyltransf_1"/>
    <property type="match status" value="1"/>
</dbReference>
<dbReference type="EMBL" id="JPLA01000021">
    <property type="protein sequence ID" value="KLD64180.1"/>
    <property type="molecule type" value="Genomic_DNA"/>
</dbReference>
<dbReference type="PANTHER" id="PTHR43877:SF2">
    <property type="entry name" value="AMINOALKYLPHOSPHONATE N-ACETYLTRANSFERASE-RELATED"/>
    <property type="match status" value="1"/>
</dbReference>
<reference evidence="4 5" key="1">
    <citation type="journal article" date="2015" name="Antonie Van Leeuwenhoek">
        <title>A phylogenomic and molecular marker based taxonomic framework for the order Xanthomonadales: proposal to transfer the families Algiphilaceae and Solimonadaceae to the order Nevskiales ord. nov. and to create a new family within the order Xanthomonadales, the family Rhodanobacteraceae fam. nov., containing the genus Rhodanobacter and its closest relatives.</title>
        <authorList>
            <person name="Naushad S."/>
            <person name="Adeolu M."/>
            <person name="Wong S."/>
            <person name="Sohail M."/>
            <person name="Schellhorn H.E."/>
            <person name="Gupta R.S."/>
        </authorList>
    </citation>
    <scope>NUCLEOTIDE SEQUENCE [LARGE SCALE GENOMIC DNA]</scope>
    <source>
        <strain evidence="4 5">DSM 16301</strain>
    </source>
</reference>
<dbReference type="CDD" id="cd04301">
    <property type="entry name" value="NAT_SF"/>
    <property type="match status" value="1"/>
</dbReference>
<dbReference type="InterPro" id="IPR000182">
    <property type="entry name" value="GNAT_dom"/>
</dbReference>